<reference evidence="1" key="2">
    <citation type="journal article" date="2015" name="Data Brief">
        <title>Shoot transcriptome of the giant reed, Arundo donax.</title>
        <authorList>
            <person name="Barrero R.A."/>
            <person name="Guerrero F.D."/>
            <person name="Moolhuijzen P."/>
            <person name="Goolsby J.A."/>
            <person name="Tidwell J."/>
            <person name="Bellgard S.E."/>
            <person name="Bellgard M.I."/>
        </authorList>
    </citation>
    <scope>NUCLEOTIDE SEQUENCE</scope>
    <source>
        <tissue evidence="1">Shoot tissue taken approximately 20 cm above the soil surface</tissue>
    </source>
</reference>
<name>A0A0A9FD11_ARUDO</name>
<sequence length="62" mass="6939">MVKATRLFGNFDSVVYQPWQITTKVGAPALSGATDEIPREYRIVSVKINFDSQPSRASIYAF</sequence>
<organism evidence="1">
    <name type="scientific">Arundo donax</name>
    <name type="common">Giant reed</name>
    <name type="synonym">Donax arundinaceus</name>
    <dbReference type="NCBI Taxonomy" id="35708"/>
    <lineage>
        <taxon>Eukaryota</taxon>
        <taxon>Viridiplantae</taxon>
        <taxon>Streptophyta</taxon>
        <taxon>Embryophyta</taxon>
        <taxon>Tracheophyta</taxon>
        <taxon>Spermatophyta</taxon>
        <taxon>Magnoliopsida</taxon>
        <taxon>Liliopsida</taxon>
        <taxon>Poales</taxon>
        <taxon>Poaceae</taxon>
        <taxon>PACMAD clade</taxon>
        <taxon>Arundinoideae</taxon>
        <taxon>Arundineae</taxon>
        <taxon>Arundo</taxon>
    </lineage>
</organism>
<reference evidence="1" key="1">
    <citation type="submission" date="2014-09" db="EMBL/GenBank/DDBJ databases">
        <authorList>
            <person name="Magalhaes I.L.F."/>
            <person name="Oliveira U."/>
            <person name="Santos F.R."/>
            <person name="Vidigal T.H.D.A."/>
            <person name="Brescovit A.D."/>
            <person name="Santos A.J."/>
        </authorList>
    </citation>
    <scope>NUCLEOTIDE SEQUENCE</scope>
    <source>
        <tissue evidence="1">Shoot tissue taken approximately 20 cm above the soil surface</tissue>
    </source>
</reference>
<proteinExistence type="predicted"/>
<evidence type="ECO:0000313" key="1">
    <source>
        <dbReference type="EMBL" id="JAE10940.1"/>
    </source>
</evidence>
<accession>A0A0A9FD11</accession>
<protein>
    <submittedName>
        <fullName evidence="1">Uncharacterized protein</fullName>
    </submittedName>
</protein>
<dbReference type="EMBL" id="GBRH01186956">
    <property type="protein sequence ID" value="JAE10940.1"/>
    <property type="molecule type" value="Transcribed_RNA"/>
</dbReference>
<dbReference type="AlphaFoldDB" id="A0A0A9FD11"/>